<dbReference type="PANTHER" id="PTHR22911">
    <property type="entry name" value="ACYL-MALONYL CONDENSING ENZYME-RELATED"/>
    <property type="match status" value="1"/>
</dbReference>
<feature type="transmembrane region" description="Helical" evidence="5">
    <location>
        <begin position="241"/>
        <end position="259"/>
    </location>
</feature>
<protein>
    <recommendedName>
        <fullName evidence="7">EamA domain-containing protein</fullName>
    </recommendedName>
</protein>
<feature type="domain" description="EamA" evidence="7">
    <location>
        <begin position="8"/>
        <end position="139"/>
    </location>
</feature>
<feature type="chain" id="PRO_5002393507" description="EamA domain-containing protein" evidence="6">
    <location>
        <begin position="28"/>
        <end position="295"/>
    </location>
</feature>
<feature type="transmembrane region" description="Helical" evidence="5">
    <location>
        <begin position="208"/>
        <end position="234"/>
    </location>
</feature>
<dbReference type="GO" id="GO:0016020">
    <property type="term" value="C:membrane"/>
    <property type="evidence" value="ECO:0007669"/>
    <property type="project" value="UniProtKB-SubCell"/>
</dbReference>
<dbReference type="PATRIC" id="fig|999432.5.peg.1667"/>
<keyword evidence="4 5" id="KW-0472">Membrane</keyword>
<evidence type="ECO:0000256" key="1">
    <source>
        <dbReference type="ARBA" id="ARBA00004141"/>
    </source>
</evidence>
<feature type="transmembrane region" description="Helical" evidence="5">
    <location>
        <begin position="68"/>
        <end position="87"/>
    </location>
</feature>
<dbReference type="PANTHER" id="PTHR22911:SF6">
    <property type="entry name" value="SOLUTE CARRIER FAMILY 35 MEMBER G1"/>
    <property type="match status" value="1"/>
</dbReference>
<keyword evidence="6" id="KW-0732">Signal</keyword>
<evidence type="ECO:0000256" key="3">
    <source>
        <dbReference type="ARBA" id="ARBA00022989"/>
    </source>
</evidence>
<evidence type="ECO:0000256" key="2">
    <source>
        <dbReference type="ARBA" id="ARBA00022692"/>
    </source>
</evidence>
<evidence type="ECO:0000256" key="6">
    <source>
        <dbReference type="SAM" id="SignalP"/>
    </source>
</evidence>
<dbReference type="EMBL" id="AGDV01000012">
    <property type="protein sequence ID" value="EMB33246.1"/>
    <property type="molecule type" value="Genomic_DNA"/>
</dbReference>
<accession>A0A0E2E4N5</accession>
<keyword evidence="2 5" id="KW-0812">Transmembrane</keyword>
<dbReference type="Pfam" id="PF00892">
    <property type="entry name" value="EamA"/>
    <property type="match status" value="2"/>
</dbReference>
<dbReference type="InterPro" id="IPR037185">
    <property type="entry name" value="EmrE-like"/>
</dbReference>
<feature type="transmembrane region" description="Helical" evidence="5">
    <location>
        <begin position="149"/>
        <end position="169"/>
    </location>
</feature>
<evidence type="ECO:0000256" key="5">
    <source>
        <dbReference type="SAM" id="Phobius"/>
    </source>
</evidence>
<feature type="transmembrane region" description="Helical" evidence="5">
    <location>
        <begin position="40"/>
        <end position="56"/>
    </location>
</feature>
<feature type="transmembrane region" description="Helical" evidence="5">
    <location>
        <begin position="265"/>
        <end position="282"/>
    </location>
</feature>
<dbReference type="InterPro" id="IPR000620">
    <property type="entry name" value="EamA_dom"/>
</dbReference>
<feature type="transmembrane region" description="Helical" evidence="5">
    <location>
        <begin position="123"/>
        <end position="143"/>
    </location>
</feature>
<feature type="signal peptide" evidence="6">
    <location>
        <begin position="1"/>
        <end position="27"/>
    </location>
</feature>
<gene>
    <name evidence="8" type="ORF">HMPREF9726_01607</name>
</gene>
<dbReference type="SUPFAM" id="SSF103481">
    <property type="entry name" value="Multidrug resistance efflux transporter EmrE"/>
    <property type="match status" value="2"/>
</dbReference>
<dbReference type="AlphaFoldDB" id="A0A0E2E4N5"/>
<evidence type="ECO:0000313" key="8">
    <source>
        <dbReference type="EMBL" id="EMB33246.1"/>
    </source>
</evidence>
<feature type="transmembrane region" description="Helical" evidence="5">
    <location>
        <begin position="99"/>
        <end position="116"/>
    </location>
</feature>
<dbReference type="HOGENOM" id="CLU_032828_0_1_12"/>
<reference evidence="8" key="1">
    <citation type="submission" date="2012-01" db="EMBL/GenBank/DDBJ databases">
        <title>The Genome Sequence of Treponema denticola H-22.</title>
        <authorList>
            <consortium name="The Broad Institute Genome Sequencing Platform"/>
            <person name="Earl A."/>
            <person name="Ward D."/>
            <person name="Feldgarden M."/>
            <person name="Gevers D."/>
            <person name="Blanton J.M."/>
            <person name="Fenno C.J."/>
            <person name="Baranova O.V."/>
            <person name="Mathney J."/>
            <person name="Dewhirst F.E."/>
            <person name="Izard J."/>
            <person name="Young S.K."/>
            <person name="Zeng Q."/>
            <person name="Gargeya S."/>
            <person name="Fitzgerald M."/>
            <person name="Haas B."/>
            <person name="Abouelleil A."/>
            <person name="Alvarado L."/>
            <person name="Arachchi H.M."/>
            <person name="Berlin A."/>
            <person name="Chapman S.B."/>
            <person name="Gearin G."/>
            <person name="Goldberg J."/>
            <person name="Griggs A."/>
            <person name="Gujja S."/>
            <person name="Hansen M."/>
            <person name="Heiman D."/>
            <person name="Howarth C."/>
            <person name="Larimer J."/>
            <person name="Lui A."/>
            <person name="MacDonald P.J.P."/>
            <person name="McCowen C."/>
            <person name="Montmayeur A."/>
            <person name="Murphy C."/>
            <person name="Neiman D."/>
            <person name="Pearson M."/>
            <person name="Priest M."/>
            <person name="Roberts A."/>
            <person name="Saif S."/>
            <person name="Shea T."/>
            <person name="Sisk P."/>
            <person name="Stolte C."/>
            <person name="Sykes S."/>
            <person name="Wortman J."/>
            <person name="Nusbaum C."/>
            <person name="Birren B."/>
        </authorList>
    </citation>
    <scope>NUCLEOTIDE SEQUENCE [LARGE SCALE GENOMIC DNA]</scope>
    <source>
        <strain evidence="8">H-22</strain>
    </source>
</reference>
<feature type="domain" description="EamA" evidence="7">
    <location>
        <begin position="151"/>
        <end position="281"/>
    </location>
</feature>
<comment type="subcellular location">
    <subcellularLocation>
        <location evidence="1">Membrane</location>
        <topology evidence="1">Multi-pass membrane protein</topology>
    </subcellularLocation>
</comment>
<dbReference type="Proteomes" id="UP000011705">
    <property type="component" value="Chromosome"/>
</dbReference>
<evidence type="ECO:0000256" key="4">
    <source>
        <dbReference type="ARBA" id="ARBA00023136"/>
    </source>
</evidence>
<keyword evidence="3 5" id="KW-1133">Transmembrane helix</keyword>
<comment type="caution">
    <text evidence="8">The sequence shown here is derived from an EMBL/GenBank/DDBJ whole genome shotgun (WGS) entry which is preliminary data.</text>
</comment>
<sequence length="295" mass="32542">MKLTSKQKGIMFLILSALCFASMNLSAKLAGSLPSMQKAFFRNLIAAAVSFAVLINSKEKFHLNKKNLPFFFMRAIFGTMGIVGNFYAIEHMLLADASILAKLAPFFAILFSFLFLKEKIKLYQILAVITAFSASLLIIKPAFADTRHVIAALIGACGGMMAGAAYTCVRCLSLKGEKGPLIVFFFSFFSILMLFPLFIIFYHPMSLYQIIMLLIAGLFGTGGQFCVTAAYAHAPAGSISVYDYTQIVFSAIFGFAFLGELPDRWSLLGFAIIFAVALFMFLHHEDKTEVHVDLN</sequence>
<dbReference type="RefSeq" id="WP_002684742.1">
    <property type="nucleotide sequence ID" value="NZ_CM001795.1"/>
</dbReference>
<evidence type="ECO:0000259" key="7">
    <source>
        <dbReference type="Pfam" id="PF00892"/>
    </source>
</evidence>
<feature type="transmembrane region" description="Helical" evidence="5">
    <location>
        <begin position="181"/>
        <end position="202"/>
    </location>
</feature>
<organism evidence="8">
    <name type="scientific">Treponema denticola H-22</name>
    <dbReference type="NCBI Taxonomy" id="999432"/>
    <lineage>
        <taxon>Bacteria</taxon>
        <taxon>Pseudomonadati</taxon>
        <taxon>Spirochaetota</taxon>
        <taxon>Spirochaetia</taxon>
        <taxon>Spirochaetales</taxon>
        <taxon>Treponemataceae</taxon>
        <taxon>Treponema</taxon>
    </lineage>
</organism>
<proteinExistence type="predicted"/>
<name>A0A0E2E4N5_TREDN</name>